<dbReference type="SUPFAM" id="SSF51556">
    <property type="entry name" value="Metallo-dependent hydrolases"/>
    <property type="match status" value="1"/>
</dbReference>
<proteinExistence type="predicted"/>
<dbReference type="Gene3D" id="3.20.20.140">
    <property type="entry name" value="Metal-dependent hydrolases"/>
    <property type="match status" value="1"/>
</dbReference>
<dbReference type="EMBL" id="CP060635">
    <property type="protein sequence ID" value="QNM09559.1"/>
    <property type="molecule type" value="Genomic_DNA"/>
</dbReference>
<reference evidence="2 3" key="1">
    <citation type="submission" date="2020-08" db="EMBL/GenBank/DDBJ databases">
        <authorList>
            <person name="Liu C."/>
            <person name="Sun Q."/>
        </authorList>
    </citation>
    <scope>NUCLEOTIDE SEQUENCE [LARGE SCALE GENOMIC DNA]</scope>
    <source>
        <strain evidence="2 3">NSJ-29</strain>
    </source>
</reference>
<dbReference type="RefSeq" id="WP_118644568.1">
    <property type="nucleotide sequence ID" value="NZ_CP060635.1"/>
</dbReference>
<sequence length="341" mass="37660">MGEFCGLDFWADETDRRMRARLGNFVPERVFDAHLHIYDCSLMPNAGQEGSAFYRAGRVFGGREGLALAGTVLGNRVRLNANFVLMPDAAMADLSNGLRDAATQFLAKELAIFPECSGEVVVVPQDTAETIEAQLVHPRIRGLKCYHTLAQGRRHTMDAPVWEYLPEGAWEAAERNRLAITLHLVKDEALSDPDNASYLLEKCRQYPHASLILAHCGRGFAAWTVMDSVAAFREIPNVWFDLAAVCEPAPIFTVIQVMGAERVLWGSDAPVSGLRGRCVSVGREFVWLDQSACPGIQTALVGTEALSAFYDAANMLGLTEGEIKNIFYGNARRLFFLDKDE</sequence>
<dbReference type="GO" id="GO:0016787">
    <property type="term" value="F:hydrolase activity"/>
    <property type="evidence" value="ECO:0007669"/>
    <property type="project" value="UniProtKB-KW"/>
</dbReference>
<keyword evidence="2" id="KW-0378">Hydrolase</keyword>
<evidence type="ECO:0000313" key="2">
    <source>
        <dbReference type="EMBL" id="QNM09559.1"/>
    </source>
</evidence>
<evidence type="ECO:0000259" key="1">
    <source>
        <dbReference type="Pfam" id="PF04909"/>
    </source>
</evidence>
<protein>
    <submittedName>
        <fullName evidence="2">Amidohydrolase family protein</fullName>
    </submittedName>
</protein>
<evidence type="ECO:0000313" key="3">
    <source>
        <dbReference type="Proteomes" id="UP000515860"/>
    </source>
</evidence>
<gene>
    <name evidence="2" type="ORF">H9Q79_04520</name>
</gene>
<dbReference type="InterPro" id="IPR006680">
    <property type="entry name" value="Amidohydro-rel"/>
</dbReference>
<dbReference type="InterPro" id="IPR032466">
    <property type="entry name" value="Metal_Hydrolase"/>
</dbReference>
<keyword evidence="3" id="KW-1185">Reference proteome</keyword>
<organism evidence="2 3">
    <name type="scientific">Wansuia hejianensis</name>
    <dbReference type="NCBI Taxonomy" id="2763667"/>
    <lineage>
        <taxon>Bacteria</taxon>
        <taxon>Bacillati</taxon>
        <taxon>Bacillota</taxon>
        <taxon>Clostridia</taxon>
        <taxon>Lachnospirales</taxon>
        <taxon>Lachnospiraceae</taxon>
        <taxon>Wansuia</taxon>
    </lineage>
</organism>
<dbReference type="Pfam" id="PF04909">
    <property type="entry name" value="Amidohydro_2"/>
    <property type="match status" value="1"/>
</dbReference>
<dbReference type="Proteomes" id="UP000515860">
    <property type="component" value="Chromosome"/>
</dbReference>
<feature type="domain" description="Amidohydrolase-related" evidence="1">
    <location>
        <begin position="99"/>
        <end position="337"/>
    </location>
</feature>
<accession>A0A7G9GFH7</accession>
<dbReference type="KEGG" id="whj:H9Q79_04520"/>
<name>A0A7G9GFH7_9FIRM</name>
<dbReference type="AlphaFoldDB" id="A0A7G9GFH7"/>